<evidence type="ECO:0000313" key="1">
    <source>
        <dbReference type="EMBL" id="PNG89687.1"/>
    </source>
</evidence>
<accession>A0A2J7YNT7</accession>
<protein>
    <submittedName>
        <fullName evidence="1">Uncharacterized protein</fullName>
    </submittedName>
</protein>
<reference evidence="1 2" key="1">
    <citation type="submission" date="2015-09" db="EMBL/GenBank/DDBJ databases">
        <title>Genome sequence, genome mining and natural product profiling of a biocontrol bacterium Streptomyces malaysiensis F913.</title>
        <authorList>
            <person name="Xu Y."/>
            <person name="Wei J."/>
            <person name="Xie J."/>
            <person name="Li T."/>
            <person name="Zhou Z."/>
        </authorList>
    </citation>
    <scope>NUCLEOTIDE SEQUENCE [LARGE SCALE GENOMIC DNA]</scope>
    <source>
        <strain evidence="1 2">F913</strain>
    </source>
</reference>
<evidence type="ECO:0000313" key="2">
    <source>
        <dbReference type="Proteomes" id="UP000236520"/>
    </source>
</evidence>
<proteinExistence type="predicted"/>
<gene>
    <name evidence="1" type="ORF">SMF913_25152</name>
</gene>
<dbReference type="Proteomes" id="UP000236520">
    <property type="component" value="Unassembled WGS sequence"/>
</dbReference>
<keyword evidence="2" id="KW-1185">Reference proteome</keyword>
<dbReference type="AlphaFoldDB" id="A0A2J7YNT7"/>
<sequence>MVTASIRAWSSEGGSLSVQARHHRVRVVAGVSQERMARKALGLMPERQELSAQSVRQRREPVLGDILLDPDLVCAIELTAPG</sequence>
<name>A0A2J7YNT7_STRMQ</name>
<dbReference type="EMBL" id="LJIW01000002">
    <property type="protein sequence ID" value="PNG89687.1"/>
    <property type="molecule type" value="Genomic_DNA"/>
</dbReference>
<comment type="caution">
    <text evidence="1">The sequence shown here is derived from an EMBL/GenBank/DDBJ whole genome shotgun (WGS) entry which is preliminary data.</text>
</comment>
<organism evidence="1 2">
    <name type="scientific">Streptomyces malaysiensis</name>
    <dbReference type="NCBI Taxonomy" id="92644"/>
    <lineage>
        <taxon>Bacteria</taxon>
        <taxon>Bacillati</taxon>
        <taxon>Actinomycetota</taxon>
        <taxon>Actinomycetes</taxon>
        <taxon>Kitasatosporales</taxon>
        <taxon>Streptomycetaceae</taxon>
        <taxon>Streptomyces</taxon>
        <taxon>Streptomyces violaceusniger group</taxon>
    </lineage>
</organism>